<name>A0ABW3KC91_9BACT</name>
<gene>
    <name evidence="1" type="ORF">ACFQ21_28955</name>
</gene>
<comment type="caution">
    <text evidence="1">The sequence shown here is derived from an EMBL/GenBank/DDBJ whole genome shotgun (WGS) entry which is preliminary data.</text>
</comment>
<dbReference type="Proteomes" id="UP001597112">
    <property type="component" value="Unassembled WGS sequence"/>
</dbReference>
<protein>
    <submittedName>
        <fullName evidence="1">Uncharacterized protein</fullName>
    </submittedName>
</protein>
<evidence type="ECO:0000313" key="2">
    <source>
        <dbReference type="Proteomes" id="UP001597112"/>
    </source>
</evidence>
<proteinExistence type="predicted"/>
<keyword evidence="2" id="KW-1185">Reference proteome</keyword>
<dbReference type="EMBL" id="JBHTKA010000016">
    <property type="protein sequence ID" value="MFD1003389.1"/>
    <property type="molecule type" value="Genomic_DNA"/>
</dbReference>
<reference evidence="2" key="1">
    <citation type="journal article" date="2019" name="Int. J. Syst. Evol. Microbiol.">
        <title>The Global Catalogue of Microorganisms (GCM) 10K type strain sequencing project: providing services to taxonomists for standard genome sequencing and annotation.</title>
        <authorList>
            <consortium name="The Broad Institute Genomics Platform"/>
            <consortium name="The Broad Institute Genome Sequencing Center for Infectious Disease"/>
            <person name="Wu L."/>
            <person name="Ma J."/>
        </authorList>
    </citation>
    <scope>NUCLEOTIDE SEQUENCE [LARGE SCALE GENOMIC DNA]</scope>
    <source>
        <strain evidence="2">CCUG 58938</strain>
    </source>
</reference>
<dbReference type="RefSeq" id="WP_377586047.1">
    <property type="nucleotide sequence ID" value="NZ_JBHTKA010000016.1"/>
</dbReference>
<accession>A0ABW3KC91</accession>
<organism evidence="1 2">
    <name type="scientific">Ohtaekwangia kribbensis</name>
    <dbReference type="NCBI Taxonomy" id="688913"/>
    <lineage>
        <taxon>Bacteria</taxon>
        <taxon>Pseudomonadati</taxon>
        <taxon>Bacteroidota</taxon>
        <taxon>Cytophagia</taxon>
        <taxon>Cytophagales</taxon>
        <taxon>Fulvivirgaceae</taxon>
        <taxon>Ohtaekwangia</taxon>
    </lineage>
</organism>
<sequence>MDFNIDFSMIDFIEMRKRDITREEIVSILNNRSSYFEQNEDFINVLGFSIRRKFIPMAYRVSKNANFEIEILQVDLPYEKDIKQNWCGFS</sequence>
<evidence type="ECO:0000313" key="1">
    <source>
        <dbReference type="EMBL" id="MFD1003389.1"/>
    </source>
</evidence>